<feature type="non-terminal residue" evidence="2">
    <location>
        <position position="1"/>
    </location>
</feature>
<feature type="compositionally biased region" description="Basic and acidic residues" evidence="1">
    <location>
        <begin position="19"/>
        <end position="36"/>
    </location>
</feature>
<protein>
    <submittedName>
        <fullName evidence="2">Uncharacterized protein</fullName>
    </submittedName>
</protein>
<dbReference type="Proteomes" id="UP000749646">
    <property type="component" value="Unassembled WGS sequence"/>
</dbReference>
<evidence type="ECO:0000313" key="3">
    <source>
        <dbReference type="Proteomes" id="UP000749646"/>
    </source>
</evidence>
<dbReference type="AlphaFoldDB" id="A0A9P6SR37"/>
<proteinExistence type="predicted"/>
<feature type="region of interest" description="Disordered" evidence="1">
    <location>
        <begin position="13"/>
        <end position="47"/>
    </location>
</feature>
<keyword evidence="3" id="KW-1185">Reference proteome</keyword>
<dbReference type="EMBL" id="JAAAHW010002196">
    <property type="protein sequence ID" value="KAF9992443.1"/>
    <property type="molecule type" value="Genomic_DNA"/>
</dbReference>
<name>A0A9P6SR37_9FUNG</name>
<feature type="non-terminal residue" evidence="2">
    <location>
        <position position="253"/>
    </location>
</feature>
<accession>A0A9P6SR37</accession>
<organism evidence="2 3">
    <name type="scientific">Modicella reniformis</name>
    <dbReference type="NCBI Taxonomy" id="1440133"/>
    <lineage>
        <taxon>Eukaryota</taxon>
        <taxon>Fungi</taxon>
        <taxon>Fungi incertae sedis</taxon>
        <taxon>Mucoromycota</taxon>
        <taxon>Mortierellomycotina</taxon>
        <taxon>Mortierellomycetes</taxon>
        <taxon>Mortierellales</taxon>
        <taxon>Mortierellaceae</taxon>
        <taxon>Modicella</taxon>
    </lineage>
</organism>
<evidence type="ECO:0000256" key="1">
    <source>
        <dbReference type="SAM" id="MobiDB-lite"/>
    </source>
</evidence>
<sequence length="253" mass="28782">EVAQIKEALQKMQQQLQRSMDENIQKAQHSKQEKQPETQQQTQNSQQQQQQQLQQQIQQLQTRDKINYRTLIHFRIQALLNASSQELTKPRLFVVLPTDYGLVCGQGGPYVLDFRLYFLCECKNTKTSLEVHRSDNEGYSVDNPKEFFGKYGSYVLAMMYMVKDGTMGAGLVVPPLVPTTSSTSSTYLSRASAHPSFVKKDINRLVDDTIDYPEGMTHDTNINEDPASHWNVSLPDLGDLISYLKVDKDESAS</sequence>
<comment type="caution">
    <text evidence="2">The sequence shown here is derived from an EMBL/GenBank/DDBJ whole genome shotgun (WGS) entry which is preliminary data.</text>
</comment>
<feature type="compositionally biased region" description="Low complexity" evidence="1">
    <location>
        <begin position="37"/>
        <end position="47"/>
    </location>
</feature>
<evidence type="ECO:0000313" key="2">
    <source>
        <dbReference type="EMBL" id="KAF9992443.1"/>
    </source>
</evidence>
<gene>
    <name evidence="2" type="ORF">BGZ65_012233</name>
</gene>
<reference evidence="2" key="1">
    <citation type="journal article" date="2020" name="Fungal Divers.">
        <title>Resolving the Mortierellaceae phylogeny through synthesis of multi-gene phylogenetics and phylogenomics.</title>
        <authorList>
            <person name="Vandepol N."/>
            <person name="Liber J."/>
            <person name="Desiro A."/>
            <person name="Na H."/>
            <person name="Kennedy M."/>
            <person name="Barry K."/>
            <person name="Grigoriev I.V."/>
            <person name="Miller A.N."/>
            <person name="O'Donnell K."/>
            <person name="Stajich J.E."/>
            <person name="Bonito G."/>
        </authorList>
    </citation>
    <scope>NUCLEOTIDE SEQUENCE</scope>
    <source>
        <strain evidence="2">MES-2147</strain>
    </source>
</reference>